<dbReference type="FunCoup" id="A3LPS5">
    <property type="interactions" value="376"/>
</dbReference>
<evidence type="ECO:0000256" key="1">
    <source>
        <dbReference type="ARBA" id="ARBA00004370"/>
    </source>
</evidence>
<accession>A3LPS5</accession>
<feature type="transmembrane region" description="Helical" evidence="5">
    <location>
        <begin position="52"/>
        <end position="73"/>
    </location>
</feature>
<dbReference type="PANTHER" id="PTHR23427:SF2">
    <property type="entry name" value="SURFEIT LOCUS PROTEIN 1"/>
    <property type="match status" value="1"/>
</dbReference>
<dbReference type="OrthoDB" id="10040024at2759"/>
<evidence type="ECO:0000313" key="7">
    <source>
        <dbReference type="Proteomes" id="UP000002258"/>
    </source>
</evidence>
<evidence type="ECO:0000256" key="3">
    <source>
        <dbReference type="ARBA" id="ARBA00022989"/>
    </source>
</evidence>
<dbReference type="PANTHER" id="PTHR23427">
    <property type="entry name" value="SURFEIT LOCUS PROTEIN"/>
    <property type="match status" value="1"/>
</dbReference>
<keyword evidence="7" id="KW-1185">Reference proteome</keyword>
<dbReference type="HOGENOM" id="CLU_047737_4_0_1"/>
<dbReference type="Pfam" id="PF02104">
    <property type="entry name" value="SURF1"/>
    <property type="match status" value="1"/>
</dbReference>
<dbReference type="CDD" id="cd06662">
    <property type="entry name" value="SURF1"/>
    <property type="match status" value="1"/>
</dbReference>
<name>A3LPS5_PICST</name>
<evidence type="ECO:0000256" key="4">
    <source>
        <dbReference type="ARBA" id="ARBA00023136"/>
    </source>
</evidence>
<keyword evidence="3 5" id="KW-1133">Transmembrane helix</keyword>
<comment type="similarity">
    <text evidence="5">Belongs to the SURF1 family.</text>
</comment>
<dbReference type="EMBL" id="CP000496">
    <property type="protein sequence ID" value="ABN64547.2"/>
    <property type="molecule type" value="Genomic_DNA"/>
</dbReference>
<dbReference type="InterPro" id="IPR045214">
    <property type="entry name" value="Surf1/Surf4"/>
</dbReference>
<evidence type="ECO:0000313" key="6">
    <source>
        <dbReference type="EMBL" id="ABN64547.2"/>
    </source>
</evidence>
<proteinExistence type="inferred from homology"/>
<keyword evidence="4 5" id="KW-0472">Membrane</keyword>
<comment type="subcellular location">
    <subcellularLocation>
        <location evidence="1">Membrane</location>
    </subcellularLocation>
    <subcellularLocation>
        <location evidence="5">Mitochondrion inner membrane</location>
        <topology evidence="5">Multi-pass membrane protein</topology>
    </subcellularLocation>
</comment>
<dbReference type="KEGG" id="pic:PICST_55665"/>
<dbReference type="GO" id="GO:0033617">
    <property type="term" value="P:mitochondrial respiratory chain complex IV assembly"/>
    <property type="evidence" value="ECO:0007669"/>
    <property type="project" value="EnsemblFungi"/>
</dbReference>
<dbReference type="AlphaFoldDB" id="A3LPS5"/>
<keyword evidence="2 5" id="KW-0812">Transmembrane</keyword>
<dbReference type="STRING" id="322104.A3LPS5"/>
<dbReference type="InParanoid" id="A3LPS5"/>
<gene>
    <name evidence="6" type="primary">SHY1</name>
    <name evidence="6" type="ORF">PICST_55665</name>
</gene>
<dbReference type="GO" id="GO:0005743">
    <property type="term" value="C:mitochondrial inner membrane"/>
    <property type="evidence" value="ECO:0007669"/>
    <property type="project" value="UniProtKB-SubCell"/>
</dbReference>
<keyword evidence="5" id="KW-0999">Mitochondrion inner membrane</keyword>
<evidence type="ECO:0000256" key="2">
    <source>
        <dbReference type="ARBA" id="ARBA00022692"/>
    </source>
</evidence>
<keyword evidence="5" id="KW-0496">Mitochondrion</keyword>
<dbReference type="InterPro" id="IPR002994">
    <property type="entry name" value="Surf1/Shy1"/>
</dbReference>
<dbReference type="GeneID" id="4837150"/>
<dbReference type="PROSITE" id="PS50895">
    <property type="entry name" value="SURF1"/>
    <property type="match status" value="1"/>
</dbReference>
<organism evidence="6 7">
    <name type="scientific">Scheffersomyces stipitis (strain ATCC 58785 / CBS 6054 / NBRC 10063 / NRRL Y-11545)</name>
    <name type="common">Yeast</name>
    <name type="synonym">Pichia stipitis</name>
    <dbReference type="NCBI Taxonomy" id="322104"/>
    <lineage>
        <taxon>Eukaryota</taxon>
        <taxon>Fungi</taxon>
        <taxon>Dikarya</taxon>
        <taxon>Ascomycota</taxon>
        <taxon>Saccharomycotina</taxon>
        <taxon>Pichiomycetes</taxon>
        <taxon>Debaryomycetaceae</taxon>
        <taxon>Scheffersomyces</taxon>
    </lineage>
</organism>
<dbReference type="RefSeq" id="XP_001382576.2">
    <property type="nucleotide sequence ID" value="XM_001382539.1"/>
</dbReference>
<evidence type="ECO:0000256" key="5">
    <source>
        <dbReference type="RuleBase" id="RU363076"/>
    </source>
</evidence>
<dbReference type="OMA" id="YLGTWQL"/>
<comment type="function">
    <text evidence="5">Probably involved in the biogenesis of the COX complex.</text>
</comment>
<sequence length="359" mass="41363">MVPLRFSRNFHLNKTTIRTVKTSTVDWKPIISTKGNLATIEYQSKMPLLRKFFLGLMIAMPVISFVLGCWQVKRLQWKTALISKCENALAQPPIEEIPAELDPDAIVDFEYRRFKCKGHFDYDQEIFLGPRIRDGQLGYLVITPFVRTSGGKPILVERGWIHKDKVVPETRKHGYLSHLAFPQGEIEIEALFRVMPVKSYLQFDHQDGARLFNVHDVPEMAKQSGALPIYCQMIYDLRDHVDWKGPDDAKKPASKSSWLKSLAFAQKQEPQDDAHFISSQAEFDHTLEYQDFEFVKQGVPIAPTPKLKFSNNHLQYLVTWFGLSICSAGLLIYSFMKKGRYSSAEKVIAEKRRQMGRTF</sequence>
<dbReference type="Proteomes" id="UP000002258">
    <property type="component" value="Chromosome 2"/>
</dbReference>
<reference evidence="6 7" key="1">
    <citation type="journal article" date="2007" name="Nat. Biotechnol.">
        <title>Genome sequence of the lignocellulose-bioconverting and xylose-fermenting yeast Pichia stipitis.</title>
        <authorList>
            <person name="Jeffries T.W."/>
            <person name="Grigoriev I.V."/>
            <person name="Grimwood J."/>
            <person name="Laplaza J.M."/>
            <person name="Aerts A."/>
            <person name="Salamov A."/>
            <person name="Schmutz J."/>
            <person name="Lindquist E."/>
            <person name="Dehal P."/>
            <person name="Shapiro H."/>
            <person name="Jin Y.S."/>
            <person name="Passoth V."/>
            <person name="Richardson P.M."/>
        </authorList>
    </citation>
    <scope>NUCLEOTIDE SEQUENCE [LARGE SCALE GENOMIC DNA]</scope>
    <source>
        <strain evidence="7">ATCC 58785 / CBS 6054 / NBRC 10063 / NRRL Y-11545</strain>
    </source>
</reference>
<feature type="transmembrane region" description="Helical" evidence="5">
    <location>
        <begin position="314"/>
        <end position="336"/>
    </location>
</feature>
<dbReference type="GO" id="GO:0051082">
    <property type="term" value="F:unfolded protein binding"/>
    <property type="evidence" value="ECO:0007669"/>
    <property type="project" value="EnsemblFungi"/>
</dbReference>
<protein>
    <recommendedName>
        <fullName evidence="5">SURF1-like protein</fullName>
    </recommendedName>
</protein>
<dbReference type="eggNOG" id="KOG1563">
    <property type="taxonomic scope" value="Eukaryota"/>
</dbReference>